<evidence type="ECO:0000256" key="2">
    <source>
        <dbReference type="SAM" id="SignalP"/>
    </source>
</evidence>
<evidence type="ECO:0000256" key="1">
    <source>
        <dbReference type="SAM" id="Phobius"/>
    </source>
</evidence>
<evidence type="ECO:0000313" key="6">
    <source>
        <dbReference type="WBParaSite" id="EVEC_0000530801-mRNA-1"/>
    </source>
</evidence>
<dbReference type="EMBL" id="UXUI01008007">
    <property type="protein sequence ID" value="VDD90188.1"/>
    <property type="molecule type" value="Genomic_DNA"/>
</dbReference>
<keyword evidence="1" id="KW-0812">Transmembrane</keyword>
<evidence type="ECO:0000313" key="4">
    <source>
        <dbReference type="EMBL" id="VDD90188.1"/>
    </source>
</evidence>
<feature type="transmembrane region" description="Helical" evidence="1">
    <location>
        <begin position="670"/>
        <end position="696"/>
    </location>
</feature>
<dbReference type="AlphaFoldDB" id="A0A0N4V528"/>
<dbReference type="GO" id="GO:0016747">
    <property type="term" value="F:acyltransferase activity, transferring groups other than amino-acyl groups"/>
    <property type="evidence" value="ECO:0007669"/>
    <property type="project" value="InterPro"/>
</dbReference>
<dbReference type="InterPro" id="IPR002656">
    <property type="entry name" value="Acyl_transf_3_dom"/>
</dbReference>
<reference evidence="4 5" key="2">
    <citation type="submission" date="2018-10" db="EMBL/GenBank/DDBJ databases">
        <authorList>
            <consortium name="Pathogen Informatics"/>
        </authorList>
    </citation>
    <scope>NUCLEOTIDE SEQUENCE [LARGE SCALE GENOMIC DNA]</scope>
</reference>
<feature type="transmembrane region" description="Helical" evidence="1">
    <location>
        <begin position="238"/>
        <end position="264"/>
    </location>
</feature>
<evidence type="ECO:0000313" key="5">
    <source>
        <dbReference type="Proteomes" id="UP000274131"/>
    </source>
</evidence>
<protein>
    <submittedName>
        <fullName evidence="6">NRF domain-containing protein</fullName>
    </submittedName>
</protein>
<dbReference type="PANTHER" id="PTHR11161:SF0">
    <property type="entry name" value="O-ACYLTRANSFERASE LIKE PROTEIN"/>
    <property type="match status" value="1"/>
</dbReference>
<feature type="transmembrane region" description="Helical" evidence="1">
    <location>
        <begin position="536"/>
        <end position="553"/>
    </location>
</feature>
<accession>A0A0N4V528</accession>
<feature type="transmembrane region" description="Helical" evidence="1">
    <location>
        <begin position="565"/>
        <end position="586"/>
    </location>
</feature>
<feature type="chain" id="PRO_5043122676" evidence="2">
    <location>
        <begin position="19"/>
        <end position="763"/>
    </location>
</feature>
<keyword evidence="5" id="KW-1185">Reference proteome</keyword>
<dbReference type="WBParaSite" id="EVEC_0000530801-mRNA-1">
    <property type="protein sequence ID" value="EVEC_0000530801-mRNA-1"/>
    <property type="gene ID" value="EVEC_0000530801"/>
</dbReference>
<dbReference type="InterPro" id="IPR006621">
    <property type="entry name" value="Nose-resist-to-fluoxetine_N"/>
</dbReference>
<keyword evidence="1" id="KW-1133">Transmembrane helix</keyword>
<dbReference type="PANTHER" id="PTHR11161">
    <property type="entry name" value="O-ACYLTRANSFERASE"/>
    <property type="match status" value="1"/>
</dbReference>
<name>A0A0N4V528_ENTVE</name>
<feature type="transmembrane region" description="Helical" evidence="1">
    <location>
        <begin position="643"/>
        <end position="664"/>
    </location>
</feature>
<dbReference type="InterPro" id="IPR052728">
    <property type="entry name" value="O2_lipid_transport_reg"/>
</dbReference>
<sequence>MKPVYFLLFVLPLTVAESERLSPSSFFQFYSGVGWFLRRWALKTYETVQNESCRSDLHFWIDSLHNYSHAIATNCSDSDEIDCDERKEKDEENNMFAVRQLDSYGRIPSNLLSVNTIWLGSWEECLSVKAVALPSYSTQYCYAHVGITFDVPFVKDKFYSLEEIFFKVLSKKNLSPLQFEGDKVCLSPVLARWTVCMPRSCQENDILKFLHTSLKPVTNSIRVCKVDCYPYEAPKKNLYFWIVITICIILVFLVVAATTADYCTDSDLYAEQRRHKGIRCLLAFSLYTNCAELVNPEKVPGQIGCLHCLRALTMSWIVISHVLELHLSGDNPLEAAKATQFFLNDIFINAYFSVDTFLFVGGLLLAYVFFRDMKRNSSLLRSPVYWSLYYLHRYLRLSIPYFTLMAFGIAIYDKITYGPALPNNQMNLDSCKKYWWKNMLYINNFLGNKGTCMAHTWYLAADMQIHVIAPLILVPLFLSRTFGFILGGFLLFATTILNYFIIMKYDFPVNYVGFFMDMYKPEKLLWFEQMLYNAPWARFSPYLIGVYTGYFLYQTKERKMSLNWSTILMLWSATFLILGGCIFGLYDYLQSPENAISSFARASYHNWSKVGWGLALAWIVIACEKNWAGPIKNLIEQGAWVPFGRLTYCAFLIHFPLIGILLSWDRKPYHFINVVCTCIREGLPILVVCYASAFVWHTMIEVPFAKLEKLAIDTLLGGFKEHDRIISGTYDSSHRHRFNMNSEGKNFYNQKDVADPKNSVFRL</sequence>
<dbReference type="SMART" id="SM00703">
    <property type="entry name" value="NRF"/>
    <property type="match status" value="1"/>
</dbReference>
<feature type="transmembrane region" description="Helical" evidence="1">
    <location>
        <begin position="391"/>
        <end position="412"/>
    </location>
</feature>
<dbReference type="Pfam" id="PF20146">
    <property type="entry name" value="NRF"/>
    <property type="match status" value="1"/>
</dbReference>
<reference evidence="6" key="1">
    <citation type="submission" date="2017-02" db="UniProtKB">
        <authorList>
            <consortium name="WormBaseParasite"/>
        </authorList>
    </citation>
    <scope>IDENTIFICATION</scope>
</reference>
<evidence type="ECO:0000259" key="3">
    <source>
        <dbReference type="SMART" id="SM00703"/>
    </source>
</evidence>
<keyword evidence="1" id="KW-0472">Membrane</keyword>
<proteinExistence type="predicted"/>
<organism evidence="6">
    <name type="scientific">Enterobius vermicularis</name>
    <name type="common">Human pinworm</name>
    <dbReference type="NCBI Taxonomy" id="51028"/>
    <lineage>
        <taxon>Eukaryota</taxon>
        <taxon>Metazoa</taxon>
        <taxon>Ecdysozoa</taxon>
        <taxon>Nematoda</taxon>
        <taxon>Chromadorea</taxon>
        <taxon>Rhabditida</taxon>
        <taxon>Spirurina</taxon>
        <taxon>Oxyuridomorpha</taxon>
        <taxon>Oxyuroidea</taxon>
        <taxon>Oxyuridae</taxon>
        <taxon>Enterobius</taxon>
    </lineage>
</organism>
<feature type="transmembrane region" description="Helical" evidence="1">
    <location>
        <begin position="457"/>
        <end position="477"/>
    </location>
</feature>
<keyword evidence="2" id="KW-0732">Signal</keyword>
<gene>
    <name evidence="4" type="ORF">EVEC_LOCUS4939</name>
</gene>
<feature type="domain" description="Nose resistant-to-fluoxetine protein N-terminal" evidence="3">
    <location>
        <begin position="50"/>
        <end position="226"/>
    </location>
</feature>
<feature type="transmembrane region" description="Helical" evidence="1">
    <location>
        <begin position="347"/>
        <end position="370"/>
    </location>
</feature>
<feature type="transmembrane region" description="Helical" evidence="1">
    <location>
        <begin position="484"/>
        <end position="502"/>
    </location>
</feature>
<dbReference type="Pfam" id="PF01757">
    <property type="entry name" value="Acyl_transf_3"/>
    <property type="match status" value="1"/>
</dbReference>
<feature type="signal peptide" evidence="2">
    <location>
        <begin position="1"/>
        <end position="18"/>
    </location>
</feature>
<dbReference type="OrthoDB" id="207378at2759"/>
<dbReference type="Proteomes" id="UP000274131">
    <property type="component" value="Unassembled WGS sequence"/>
</dbReference>